<dbReference type="SUPFAM" id="SSF52540">
    <property type="entry name" value="P-loop containing nucleoside triphosphate hydrolases"/>
    <property type="match status" value="1"/>
</dbReference>
<dbReference type="GO" id="GO:0016787">
    <property type="term" value="F:hydrolase activity"/>
    <property type="evidence" value="ECO:0007669"/>
    <property type="project" value="UniProtKB-KW"/>
</dbReference>
<evidence type="ECO:0000256" key="4">
    <source>
        <dbReference type="ARBA" id="ARBA00022490"/>
    </source>
</evidence>
<dbReference type="Proteomes" id="UP001148018">
    <property type="component" value="Unassembled WGS sequence"/>
</dbReference>
<dbReference type="EC" id="3.6.4.13" evidence="3"/>
<dbReference type="Pfam" id="PF13087">
    <property type="entry name" value="AAA_12"/>
    <property type="match status" value="1"/>
</dbReference>
<dbReference type="EMBL" id="JANIIK010000110">
    <property type="protein sequence ID" value="KAJ3595958.1"/>
    <property type="molecule type" value="Genomic_DNA"/>
</dbReference>
<evidence type="ECO:0000256" key="10">
    <source>
        <dbReference type="SAM" id="MobiDB-lite"/>
    </source>
</evidence>
<feature type="domain" description="DNA2/NAM7 helicase helicase" evidence="11">
    <location>
        <begin position="684"/>
        <end position="784"/>
    </location>
</feature>
<dbReference type="InterPro" id="IPR041677">
    <property type="entry name" value="DNA2/NAM7_AAA_11"/>
</dbReference>
<evidence type="ECO:0000259" key="11">
    <source>
        <dbReference type="Pfam" id="PF13086"/>
    </source>
</evidence>
<dbReference type="CDD" id="cd18078">
    <property type="entry name" value="DEXXQc_Mov10L1"/>
    <property type="match status" value="1"/>
</dbReference>
<keyword evidence="7" id="KW-0347">Helicase</keyword>
<dbReference type="PANTHER" id="PTHR45418">
    <property type="entry name" value="CANCER/TESTIS ANTIGEN 55"/>
    <property type="match status" value="1"/>
</dbReference>
<keyword evidence="6" id="KW-0378">Hydrolase</keyword>
<evidence type="ECO:0000259" key="13">
    <source>
        <dbReference type="Pfam" id="PF21634"/>
    </source>
</evidence>
<sequence length="1133" mass="125133">MLSLVQRVMTKLVSPLWRTVDLPQQDLLGAGGEEVCHLRRSVVTKVGLDHGVINGDVFFTSDQVLGGVLLQEGDTVDGLAVRAGPHEAWRALRVEKSQEMWCEPGGGDSEADSLKLHPLIGMVTSFNGNSGVINQNTVFPRSSLWEGYEPMKGDWVQAQFFINRSLCASQAHSVAPLRYRRLDEVGVSSVHGMSGVVGDTVFFSMDSLMLPSHYKPSPGDVVNVVAVESTQSFYLWRALCIAPSKLSVNEMTGPVQAGEIPALLQDKGGLVVSNFGHFGDLELGEIREMVFWIQNKGSETNRLKSCTFAGWDSEHQFSLVSGLGGSQQKAPGKPMVRTTARPSLRHVEPPAKEESGGDGERLSVVVKCTGKNLGGCTELLLLHFSSFAIGRRLEVMVSSQEVRLLQPSSPFASWNERRLPAMPTLIPSTSTQLAPTSLIAVSELLGLESEERLLSPIRIMKRRLANFLSSYLVPQAVRECVEEPQRDVLMLLGGSNMRARFDMLLWLEELHAERELKEFSISAAVLRRGAQYLHLDIPGLAEGRPGLFIGDRIVLKEPQLGGVRSEYIGYVTEIHEEQVSLRVHSDLRERYVGEPLDVEFTFNRLTMRRCHHALEQAKNFGGILFPTRISLQTPQWRGTWVTTTGNLQKVSSVSLDMQSKATQTKGESLPIKVVPVEGTFFNPQLNPTQREAVRRVLAGQCRPTPYILFGPPGTGKTITLIEAILQVYHFIPSSRLLVCTPSNSAADLICIRLHHSGVLHAASLARINASCRTEESIPEEIRSYSKAGENIRHASYHRIVVSTCSSAGMLHHSGLQVGHFTHAFLDEAGQATEPEIVLAGDPCQLGPVVKSQVAMVFGLGTSMLERLMANPLYSRKEWGYNPIMVTKLIYNYRSHETLLRLPSKLFYHGELLVRAPRAVVDSFCDWKRLPKKGFPLLFHGIRGTEMREGANPSWFNPGEAVQAMLYCCQLTKRLYNPVMPADIGIISPYRKQAEKIRILLGRVGLSDIKVGSVEEFQGQEFLVIILSTVRSNESDQGKEQKNILGFLSNPKRFNVAITRPKALLIIIGNPHVLIKDPCFQILLQYCCDNGALMGCDPPPSLRPSHSSVSGAFPGTSAMPVSVDEEKPGGQREE</sequence>
<comment type="similarity">
    <text evidence="2">Belongs to the DNA2/NAM7 helicase family. SDE3 subfamily.</text>
</comment>
<feature type="region of interest" description="Disordered" evidence="10">
    <location>
        <begin position="1100"/>
        <end position="1133"/>
    </location>
</feature>
<accession>A0A9Q0DX41</accession>
<dbReference type="InterPro" id="IPR041679">
    <property type="entry name" value="DNA2/NAM7-like_C"/>
</dbReference>
<evidence type="ECO:0000256" key="1">
    <source>
        <dbReference type="ARBA" id="ARBA00004496"/>
    </source>
</evidence>
<keyword evidence="5" id="KW-0547">Nucleotide-binding</keyword>
<dbReference type="InterPro" id="IPR047187">
    <property type="entry name" value="SF1_C_Upf1"/>
</dbReference>
<feature type="domain" description="DNA2/NAM7 helicase-like C-terminal" evidence="12">
    <location>
        <begin position="860"/>
        <end position="1070"/>
    </location>
</feature>
<dbReference type="PANTHER" id="PTHR45418:SF1">
    <property type="entry name" value="CANCER_TESTIS ANTIGEN 55"/>
    <property type="match status" value="1"/>
</dbReference>
<comment type="caution">
    <text evidence="14">The sequence shown here is derived from an EMBL/GenBank/DDBJ whole genome shotgun (WGS) entry which is preliminary data.</text>
</comment>
<organism evidence="14 15">
    <name type="scientific">Muraenolepis orangiensis</name>
    <name type="common">Patagonian moray cod</name>
    <dbReference type="NCBI Taxonomy" id="630683"/>
    <lineage>
        <taxon>Eukaryota</taxon>
        <taxon>Metazoa</taxon>
        <taxon>Chordata</taxon>
        <taxon>Craniata</taxon>
        <taxon>Vertebrata</taxon>
        <taxon>Euteleostomi</taxon>
        <taxon>Actinopterygii</taxon>
        <taxon>Neopterygii</taxon>
        <taxon>Teleostei</taxon>
        <taxon>Neoteleostei</taxon>
        <taxon>Acanthomorphata</taxon>
        <taxon>Zeiogadaria</taxon>
        <taxon>Gadariae</taxon>
        <taxon>Gadiformes</taxon>
        <taxon>Muraenolepidoidei</taxon>
        <taxon>Muraenolepididae</taxon>
        <taxon>Muraenolepis</taxon>
    </lineage>
</organism>
<feature type="compositionally biased region" description="Basic and acidic residues" evidence="10">
    <location>
        <begin position="1123"/>
        <end position="1133"/>
    </location>
</feature>
<dbReference type="InterPro" id="IPR049080">
    <property type="entry name" value="MOV-10-like_beta-barrel"/>
</dbReference>
<evidence type="ECO:0000256" key="8">
    <source>
        <dbReference type="ARBA" id="ARBA00022840"/>
    </source>
</evidence>
<gene>
    <name evidence="14" type="ORF">NHX12_002367</name>
</gene>
<keyword evidence="8" id="KW-0067">ATP-binding</keyword>
<dbReference type="Pfam" id="PF13086">
    <property type="entry name" value="AAA_11"/>
    <property type="match status" value="2"/>
</dbReference>
<dbReference type="GO" id="GO:0003724">
    <property type="term" value="F:RNA helicase activity"/>
    <property type="evidence" value="ECO:0007669"/>
    <property type="project" value="UniProtKB-EC"/>
</dbReference>
<protein>
    <recommendedName>
        <fullName evidence="3">RNA helicase</fullName>
        <ecNumber evidence="3">3.6.4.13</ecNumber>
    </recommendedName>
</protein>
<dbReference type="CDD" id="cd18808">
    <property type="entry name" value="SF1_C_Upf1"/>
    <property type="match status" value="1"/>
</dbReference>
<evidence type="ECO:0000256" key="9">
    <source>
        <dbReference type="ARBA" id="ARBA00047984"/>
    </source>
</evidence>
<reference evidence="14" key="1">
    <citation type="submission" date="2022-07" db="EMBL/GenBank/DDBJ databases">
        <title>Chromosome-level genome of Muraenolepis orangiensis.</title>
        <authorList>
            <person name="Kim J."/>
        </authorList>
    </citation>
    <scope>NUCLEOTIDE SEQUENCE</scope>
    <source>
        <strain evidence="14">KU_S4_2022</strain>
        <tissue evidence="14">Muscle</tissue>
    </source>
</reference>
<proteinExistence type="inferred from homology"/>
<evidence type="ECO:0000256" key="3">
    <source>
        <dbReference type="ARBA" id="ARBA00012552"/>
    </source>
</evidence>
<evidence type="ECO:0000259" key="12">
    <source>
        <dbReference type="Pfam" id="PF13087"/>
    </source>
</evidence>
<feature type="domain" description="DNA2/NAM7 helicase helicase" evidence="11">
    <location>
        <begin position="797"/>
        <end position="852"/>
    </location>
</feature>
<evidence type="ECO:0000256" key="2">
    <source>
        <dbReference type="ARBA" id="ARBA00005601"/>
    </source>
</evidence>
<dbReference type="AlphaFoldDB" id="A0A9Q0DX41"/>
<evidence type="ECO:0000313" key="15">
    <source>
        <dbReference type="Proteomes" id="UP001148018"/>
    </source>
</evidence>
<dbReference type="OrthoDB" id="6513042at2759"/>
<feature type="domain" description="Helicase MOV-10-like beta-barrel" evidence="13">
    <location>
        <begin position="527"/>
        <end position="594"/>
    </location>
</feature>
<evidence type="ECO:0000256" key="5">
    <source>
        <dbReference type="ARBA" id="ARBA00022741"/>
    </source>
</evidence>
<dbReference type="FunFam" id="3.40.50.300:FF:000864">
    <property type="entry name" value="Mov10-like RISC complex RNA helicase 1"/>
    <property type="match status" value="1"/>
</dbReference>
<dbReference type="Gene3D" id="3.40.50.300">
    <property type="entry name" value="P-loop containing nucleotide triphosphate hydrolases"/>
    <property type="match status" value="2"/>
</dbReference>
<keyword evidence="4" id="KW-0963">Cytoplasm</keyword>
<evidence type="ECO:0000256" key="6">
    <source>
        <dbReference type="ARBA" id="ARBA00022801"/>
    </source>
</evidence>
<dbReference type="GO" id="GO:0005524">
    <property type="term" value="F:ATP binding"/>
    <property type="evidence" value="ECO:0007669"/>
    <property type="project" value="UniProtKB-KW"/>
</dbReference>
<dbReference type="Pfam" id="PF21634">
    <property type="entry name" value="MOV-10_beta-barrel"/>
    <property type="match status" value="1"/>
</dbReference>
<keyword evidence="15" id="KW-1185">Reference proteome</keyword>
<evidence type="ECO:0000256" key="7">
    <source>
        <dbReference type="ARBA" id="ARBA00022806"/>
    </source>
</evidence>
<comment type="subcellular location">
    <subcellularLocation>
        <location evidence="1">Cytoplasm</location>
    </subcellularLocation>
</comment>
<name>A0A9Q0DX41_9TELE</name>
<evidence type="ECO:0000313" key="14">
    <source>
        <dbReference type="EMBL" id="KAJ3595958.1"/>
    </source>
</evidence>
<dbReference type="GO" id="GO:0005737">
    <property type="term" value="C:cytoplasm"/>
    <property type="evidence" value="ECO:0007669"/>
    <property type="project" value="UniProtKB-SubCell"/>
</dbReference>
<dbReference type="InterPro" id="IPR027417">
    <property type="entry name" value="P-loop_NTPase"/>
</dbReference>
<comment type="catalytic activity">
    <reaction evidence="9">
        <text>ATP + H2O = ADP + phosphate + H(+)</text>
        <dbReference type="Rhea" id="RHEA:13065"/>
        <dbReference type="ChEBI" id="CHEBI:15377"/>
        <dbReference type="ChEBI" id="CHEBI:15378"/>
        <dbReference type="ChEBI" id="CHEBI:30616"/>
        <dbReference type="ChEBI" id="CHEBI:43474"/>
        <dbReference type="ChEBI" id="CHEBI:456216"/>
        <dbReference type="EC" id="3.6.4.13"/>
    </reaction>
</comment>